<evidence type="ECO:0000259" key="1">
    <source>
        <dbReference type="Pfam" id="PF12680"/>
    </source>
</evidence>
<protein>
    <submittedName>
        <fullName evidence="2">Nuclear transport factor 2 family protein</fullName>
    </submittedName>
</protein>
<dbReference type="InterPro" id="IPR037401">
    <property type="entry name" value="SnoaL-like"/>
</dbReference>
<dbReference type="SUPFAM" id="SSF54427">
    <property type="entry name" value="NTF2-like"/>
    <property type="match status" value="1"/>
</dbReference>
<name>A0AAX1UHT8_CERSP</name>
<reference evidence="2 3" key="1">
    <citation type="submission" date="2018-08" db="EMBL/GenBank/DDBJ databases">
        <title>Draft genome sequence of Rhodobacter sphaeroides FY.</title>
        <authorList>
            <person name="Rayyan A."/>
            <person name="Meyer T.E."/>
            <person name="Kyndt J.A."/>
        </authorList>
    </citation>
    <scope>NUCLEOTIDE SEQUENCE [LARGE SCALE GENOMIC DNA]</scope>
    <source>
        <strain evidence="2 3">FY</strain>
    </source>
</reference>
<sequence length="107" mass="11591">MTLPAPIETYFTAEAPQEGPRFAAAFAPEAIVHDEGKSHRGPAEIEGWWKAAKAKYRHRAEPLEVTEARGKTVVRARVSGDFPGSPAVLTFTFGLSGDRITDLRIGG</sequence>
<feature type="domain" description="SnoaL-like" evidence="1">
    <location>
        <begin position="8"/>
        <end position="91"/>
    </location>
</feature>
<gene>
    <name evidence="2" type="ORF">D1114_16340</name>
</gene>
<dbReference type="InterPro" id="IPR032710">
    <property type="entry name" value="NTF2-like_dom_sf"/>
</dbReference>
<dbReference type="Pfam" id="PF12680">
    <property type="entry name" value="SnoaL_2"/>
    <property type="match status" value="1"/>
</dbReference>
<dbReference type="EMBL" id="QWGP01000021">
    <property type="protein sequence ID" value="RHZ92773.1"/>
    <property type="molecule type" value="Genomic_DNA"/>
</dbReference>
<dbReference type="AlphaFoldDB" id="A0AAX1UHT8"/>
<comment type="caution">
    <text evidence="2">The sequence shown here is derived from an EMBL/GenBank/DDBJ whole genome shotgun (WGS) entry which is preliminary data.</text>
</comment>
<proteinExistence type="predicted"/>
<evidence type="ECO:0000313" key="2">
    <source>
        <dbReference type="EMBL" id="RHZ92773.1"/>
    </source>
</evidence>
<dbReference type="RefSeq" id="WP_119000777.1">
    <property type="nucleotide sequence ID" value="NZ_QWGP01000021.1"/>
</dbReference>
<organism evidence="2 3">
    <name type="scientific">Cereibacter sphaeroides</name>
    <name type="common">Rhodobacter sphaeroides</name>
    <dbReference type="NCBI Taxonomy" id="1063"/>
    <lineage>
        <taxon>Bacteria</taxon>
        <taxon>Pseudomonadati</taxon>
        <taxon>Pseudomonadota</taxon>
        <taxon>Alphaproteobacteria</taxon>
        <taxon>Rhodobacterales</taxon>
        <taxon>Paracoccaceae</taxon>
        <taxon>Cereibacter</taxon>
    </lineage>
</organism>
<dbReference type="Proteomes" id="UP000266305">
    <property type="component" value="Unassembled WGS sequence"/>
</dbReference>
<accession>A0AAX1UHT8</accession>
<dbReference type="Gene3D" id="3.10.450.50">
    <property type="match status" value="1"/>
</dbReference>
<evidence type="ECO:0000313" key="3">
    <source>
        <dbReference type="Proteomes" id="UP000266305"/>
    </source>
</evidence>